<reference evidence="2 3" key="1">
    <citation type="submission" date="2019-04" db="EMBL/GenBank/DDBJ databases">
        <authorList>
            <person name="Alioto T."/>
            <person name="Alioto T."/>
        </authorList>
    </citation>
    <scope>NUCLEOTIDE SEQUENCE [LARGE SCALE GENOMIC DNA]</scope>
</reference>
<dbReference type="Proteomes" id="UP000662637">
    <property type="component" value="Unassembled WGS sequence"/>
</dbReference>
<proteinExistence type="predicted"/>
<dbReference type="Proteomes" id="UP000335636">
    <property type="component" value="Unassembled WGS sequence"/>
</dbReference>
<evidence type="ECO:0000313" key="3">
    <source>
        <dbReference type="Proteomes" id="UP000335636"/>
    </source>
</evidence>
<accession>A0A5E4A303</accession>
<organism evidence="2 3">
    <name type="scientific">Marmota monax</name>
    <name type="common">Woodchuck</name>
    <dbReference type="NCBI Taxonomy" id="9995"/>
    <lineage>
        <taxon>Eukaryota</taxon>
        <taxon>Metazoa</taxon>
        <taxon>Chordata</taxon>
        <taxon>Craniata</taxon>
        <taxon>Vertebrata</taxon>
        <taxon>Euteleostomi</taxon>
        <taxon>Mammalia</taxon>
        <taxon>Eutheria</taxon>
        <taxon>Euarchontoglires</taxon>
        <taxon>Glires</taxon>
        <taxon>Rodentia</taxon>
        <taxon>Sciuromorpha</taxon>
        <taxon>Sciuridae</taxon>
        <taxon>Xerinae</taxon>
        <taxon>Marmotini</taxon>
        <taxon>Marmota</taxon>
    </lineage>
</organism>
<reference evidence="1" key="2">
    <citation type="submission" date="2020-08" db="EMBL/GenBank/DDBJ databases">
        <authorList>
            <person name="Shumante A."/>
            <person name="Zimin A.V."/>
            <person name="Puiu D."/>
            <person name="Salzberg S.L."/>
        </authorList>
    </citation>
    <scope>NUCLEOTIDE SEQUENCE</scope>
    <source>
        <strain evidence="1">WC2-LM</strain>
        <tissue evidence="1">Liver</tissue>
    </source>
</reference>
<name>A0A5E4A303_MARMO</name>
<protein>
    <submittedName>
        <fullName evidence="2">Uncharacterized protein</fullName>
    </submittedName>
</protein>
<evidence type="ECO:0000313" key="2">
    <source>
        <dbReference type="EMBL" id="VTJ51051.1"/>
    </source>
</evidence>
<dbReference type="AlphaFoldDB" id="A0A5E4A303"/>
<dbReference type="EMBL" id="WJEC01007802">
    <property type="protein sequence ID" value="KAF7467601.1"/>
    <property type="molecule type" value="Genomic_DNA"/>
</dbReference>
<evidence type="ECO:0000313" key="1">
    <source>
        <dbReference type="EMBL" id="KAF7467601.1"/>
    </source>
</evidence>
<dbReference type="EMBL" id="CABDUW010000002">
    <property type="protein sequence ID" value="VTJ51051.1"/>
    <property type="molecule type" value="Genomic_DNA"/>
</dbReference>
<gene>
    <name evidence="1" type="ORF">GHT09_001072</name>
    <name evidence="2" type="ORF">MONAX_5E006550</name>
</gene>
<keyword evidence="3" id="KW-1185">Reference proteome</keyword>
<sequence>MTLTLLEQPCVGLAEIGNATIRSPELLFRGDHRQVPFLCLRWLGFEISSRELSALSVQLENKVACAAPVVPKGQRPGF</sequence>